<organism evidence="2 3">
    <name type="scientific">Antrodiella citrinella</name>
    <dbReference type="NCBI Taxonomy" id="2447956"/>
    <lineage>
        <taxon>Eukaryota</taxon>
        <taxon>Fungi</taxon>
        <taxon>Dikarya</taxon>
        <taxon>Basidiomycota</taxon>
        <taxon>Agaricomycotina</taxon>
        <taxon>Agaricomycetes</taxon>
        <taxon>Polyporales</taxon>
        <taxon>Steccherinaceae</taxon>
        <taxon>Antrodiella</taxon>
    </lineage>
</organism>
<feature type="transmembrane region" description="Helical" evidence="1">
    <location>
        <begin position="363"/>
        <end position="383"/>
    </location>
</feature>
<dbReference type="EMBL" id="SGPM01000001">
    <property type="protein sequence ID" value="THH34176.1"/>
    <property type="molecule type" value="Genomic_DNA"/>
</dbReference>
<evidence type="ECO:0008006" key="4">
    <source>
        <dbReference type="Google" id="ProtNLM"/>
    </source>
</evidence>
<dbReference type="Pfam" id="PF01544">
    <property type="entry name" value="CorA"/>
    <property type="match status" value="1"/>
</dbReference>
<dbReference type="GO" id="GO:0016020">
    <property type="term" value="C:membrane"/>
    <property type="evidence" value="ECO:0007669"/>
    <property type="project" value="InterPro"/>
</dbReference>
<accession>A0A4S4N529</accession>
<keyword evidence="1" id="KW-0812">Transmembrane</keyword>
<dbReference type="InterPro" id="IPR045861">
    <property type="entry name" value="CorA_cytoplasmic_dom"/>
</dbReference>
<sequence length="437" mass="48660">MPVPVSQLSASIDPLRRRARKGKRRAGKAGTSIPGIVPDRDMDRAWWLDLSSPTPQDMRAIGKLLQIHPLTLEDILTQDPREKFELFPSLGYYFIAFRTIETLDEGIVGIVNVYLVVFREGVCSFHFADISGMLSIFDASLNRVQKLDDPATMSPDWIAHGIMDSIVDSFFPFLEDIEKEVAAIESLVFTTNITGSFPEVPSLSESSSSVTVVMPTSKSQKSLLMSPLKIKQEDTIHSAGAKTHFSLPQRPRHTWRLIGSYFRGLRDMVQSRFARPPASAPTAKSEVVTQLKKRLLKTGESGLGEGMGDEQDVFIYMGDVQDHILTLQQALAHYERMLSQSHPTYLSELRLAVSKTKSGADKAIVFLSVISMGVLCVQTIIGLNSMNVHIPGNRIPGGSYRVFIIVVALSVIITIIYGAIVRMWWMQAKRKRVGRQL</sequence>
<comment type="caution">
    <text evidence="2">The sequence shown here is derived from an EMBL/GenBank/DDBJ whole genome shotgun (WGS) entry which is preliminary data.</text>
</comment>
<gene>
    <name evidence="2" type="ORF">EUX98_g119</name>
</gene>
<dbReference type="GO" id="GO:0015095">
    <property type="term" value="F:magnesium ion transmembrane transporter activity"/>
    <property type="evidence" value="ECO:0007669"/>
    <property type="project" value="InterPro"/>
</dbReference>
<proteinExistence type="predicted"/>
<dbReference type="PANTHER" id="PTHR21535:SF90">
    <property type="entry name" value="CORA METAL ION TRANSPORTER"/>
    <property type="match status" value="1"/>
</dbReference>
<dbReference type="PANTHER" id="PTHR21535">
    <property type="entry name" value="MAGNESIUM AND COBALT TRANSPORT PROTEIN/MITOCHONDRIAL IMPORT INNER MEMBRANE TRANSLOCASE SUBUNIT TIM8"/>
    <property type="match status" value="1"/>
</dbReference>
<keyword evidence="3" id="KW-1185">Reference proteome</keyword>
<feature type="transmembrane region" description="Helical" evidence="1">
    <location>
        <begin position="403"/>
        <end position="425"/>
    </location>
</feature>
<evidence type="ECO:0000256" key="1">
    <source>
        <dbReference type="SAM" id="Phobius"/>
    </source>
</evidence>
<dbReference type="CDD" id="cd12829">
    <property type="entry name" value="Alr1p-like"/>
    <property type="match status" value="1"/>
</dbReference>
<dbReference type="OrthoDB" id="29879at2759"/>
<dbReference type="SUPFAM" id="SSF143865">
    <property type="entry name" value="CorA soluble domain-like"/>
    <property type="match status" value="1"/>
</dbReference>
<keyword evidence="1" id="KW-0472">Membrane</keyword>
<keyword evidence="1" id="KW-1133">Transmembrane helix</keyword>
<dbReference type="AlphaFoldDB" id="A0A4S4N529"/>
<protein>
    <recommendedName>
        <fullName evidence="4">Magnesium transporter</fullName>
    </recommendedName>
</protein>
<evidence type="ECO:0000313" key="2">
    <source>
        <dbReference type="EMBL" id="THH34176.1"/>
    </source>
</evidence>
<reference evidence="2 3" key="1">
    <citation type="submission" date="2019-02" db="EMBL/GenBank/DDBJ databases">
        <title>Genome sequencing of the rare red list fungi Antrodiella citrinella (Flaviporus citrinellus).</title>
        <authorList>
            <person name="Buettner E."/>
            <person name="Kellner H."/>
        </authorList>
    </citation>
    <scope>NUCLEOTIDE SEQUENCE [LARGE SCALE GENOMIC DNA]</scope>
    <source>
        <strain evidence="2 3">DSM 108506</strain>
    </source>
</reference>
<dbReference type="Proteomes" id="UP000308730">
    <property type="component" value="Unassembled WGS sequence"/>
</dbReference>
<evidence type="ECO:0000313" key="3">
    <source>
        <dbReference type="Proteomes" id="UP000308730"/>
    </source>
</evidence>
<dbReference type="Gene3D" id="1.20.58.340">
    <property type="entry name" value="Magnesium transport protein CorA, transmembrane region"/>
    <property type="match status" value="2"/>
</dbReference>
<dbReference type="GO" id="GO:0010961">
    <property type="term" value="P:intracellular magnesium ion homeostasis"/>
    <property type="evidence" value="ECO:0007669"/>
    <property type="project" value="TreeGrafter"/>
</dbReference>
<name>A0A4S4N529_9APHY</name>
<dbReference type="Gene3D" id="3.30.460.20">
    <property type="entry name" value="CorA soluble domain-like"/>
    <property type="match status" value="1"/>
</dbReference>
<dbReference type="InterPro" id="IPR002523">
    <property type="entry name" value="MgTranspt_CorA/ZnTranspt_ZntB"/>
</dbReference>
<dbReference type="InterPro" id="IPR044089">
    <property type="entry name" value="Alr1-like"/>
</dbReference>